<protein>
    <submittedName>
        <fullName evidence="6">MYND-type domain-containing protein</fullName>
    </submittedName>
</protein>
<reference evidence="6" key="1">
    <citation type="submission" date="2020-05" db="EMBL/GenBank/DDBJ databases">
        <title>Mycena genomes resolve the evolution of fungal bioluminescence.</title>
        <authorList>
            <person name="Tsai I.J."/>
        </authorList>
    </citation>
    <scope>NUCLEOTIDE SEQUENCE</scope>
    <source>
        <strain evidence="6">171206Taipei</strain>
    </source>
</reference>
<dbReference type="PROSITE" id="PS01360">
    <property type="entry name" value="ZF_MYND_1"/>
    <property type="match status" value="1"/>
</dbReference>
<dbReference type="PROSITE" id="PS50865">
    <property type="entry name" value="ZF_MYND_2"/>
    <property type="match status" value="1"/>
</dbReference>
<organism evidence="6 7">
    <name type="scientific">Mycena indigotica</name>
    <dbReference type="NCBI Taxonomy" id="2126181"/>
    <lineage>
        <taxon>Eukaryota</taxon>
        <taxon>Fungi</taxon>
        <taxon>Dikarya</taxon>
        <taxon>Basidiomycota</taxon>
        <taxon>Agaricomycotina</taxon>
        <taxon>Agaricomycetes</taxon>
        <taxon>Agaricomycetidae</taxon>
        <taxon>Agaricales</taxon>
        <taxon>Marasmiineae</taxon>
        <taxon>Mycenaceae</taxon>
        <taxon>Mycena</taxon>
    </lineage>
</organism>
<evidence type="ECO:0000313" key="7">
    <source>
        <dbReference type="Proteomes" id="UP000636479"/>
    </source>
</evidence>
<name>A0A8H6S200_9AGAR</name>
<dbReference type="OrthoDB" id="341421at2759"/>
<dbReference type="EMBL" id="JACAZF010000014">
    <property type="protein sequence ID" value="KAF7290760.1"/>
    <property type="molecule type" value="Genomic_DNA"/>
</dbReference>
<feature type="domain" description="MYND-type" evidence="5">
    <location>
        <begin position="244"/>
        <end position="280"/>
    </location>
</feature>
<dbReference type="GO" id="GO:0008270">
    <property type="term" value="F:zinc ion binding"/>
    <property type="evidence" value="ECO:0007669"/>
    <property type="project" value="UniProtKB-KW"/>
</dbReference>
<comment type="caution">
    <text evidence="6">The sequence shown here is derived from an EMBL/GenBank/DDBJ whole genome shotgun (WGS) entry which is preliminary data.</text>
</comment>
<evidence type="ECO:0000256" key="3">
    <source>
        <dbReference type="ARBA" id="ARBA00022833"/>
    </source>
</evidence>
<proteinExistence type="predicted"/>
<dbReference type="AlphaFoldDB" id="A0A8H6S200"/>
<accession>A0A8H6S200</accession>
<evidence type="ECO:0000313" key="6">
    <source>
        <dbReference type="EMBL" id="KAF7290760.1"/>
    </source>
</evidence>
<sequence length="441" mass="49831">MLGRQEVLELLKSMGIELPRKTKLPDAELDKRLTKALDSAQYLSRVIPDPPLDPRIYPSWFENPSNAKLLDGVRRHSFGEASLFAEGKDFPLYGNAFWDLRQTVMGIGNACDTLKSDELPPIAVQDKEGLSGIVMRVLEVKEFDKNTPIIVLLYRHDVRSTVSQEAIAWLRDNRDEGRSMATVTATLKEQELLLRLLKQNSRRIAKKYQPKRLSTESAFTCSFILPVGPLTAKDTAKYSANNGCTICGEPAKSKCSRCGVVRYCGSVCQRDDWKAHKALCNQLKGARWHRLTFIDGQQLPSIPGAVAFTWNKFDIVQHRVERLEKQEQLVADEPPENTHGSSTFIVKVQLSSSNARGPGYQLLQKQFTPSELEGSTMLIYDQKRVFEVTVMRDGDRASFDAVADVVRSKGERGLKVFCWAVRTADWTVDICLDHLPDWQNW</sequence>
<gene>
    <name evidence="6" type="ORF">MIND_01316800</name>
</gene>
<evidence type="ECO:0000256" key="1">
    <source>
        <dbReference type="ARBA" id="ARBA00022723"/>
    </source>
</evidence>
<evidence type="ECO:0000256" key="4">
    <source>
        <dbReference type="PROSITE-ProRule" id="PRU00134"/>
    </source>
</evidence>
<dbReference type="GeneID" id="59352138"/>
<dbReference type="Pfam" id="PF01753">
    <property type="entry name" value="zf-MYND"/>
    <property type="match status" value="1"/>
</dbReference>
<dbReference type="SUPFAM" id="SSF144232">
    <property type="entry name" value="HIT/MYND zinc finger-like"/>
    <property type="match status" value="1"/>
</dbReference>
<dbReference type="RefSeq" id="XP_037214120.1">
    <property type="nucleotide sequence ID" value="XM_037369622.1"/>
</dbReference>
<evidence type="ECO:0000259" key="5">
    <source>
        <dbReference type="PROSITE" id="PS50865"/>
    </source>
</evidence>
<dbReference type="InterPro" id="IPR002893">
    <property type="entry name" value="Znf_MYND"/>
</dbReference>
<keyword evidence="2 4" id="KW-0863">Zinc-finger</keyword>
<keyword evidence="7" id="KW-1185">Reference proteome</keyword>
<keyword evidence="1" id="KW-0479">Metal-binding</keyword>
<dbReference type="Proteomes" id="UP000636479">
    <property type="component" value="Unassembled WGS sequence"/>
</dbReference>
<evidence type="ECO:0000256" key="2">
    <source>
        <dbReference type="ARBA" id="ARBA00022771"/>
    </source>
</evidence>
<dbReference type="Gene3D" id="6.10.140.2220">
    <property type="match status" value="1"/>
</dbReference>
<keyword evidence="3" id="KW-0862">Zinc</keyword>